<dbReference type="Proteomes" id="UP000027138">
    <property type="component" value="Unassembled WGS sequence"/>
</dbReference>
<dbReference type="OrthoDB" id="1747692at2759"/>
<sequence length="93" mass="10731">MIKNLEVQAAQLATMVANRLKDDECTLDYEETLWKIALLEEDKGFEDAKPIVQLRKCEFIQAVVLLHPSFVTVDDIKEPKKNDIELMHVKFGE</sequence>
<accession>A0A067KB02</accession>
<dbReference type="AlphaFoldDB" id="A0A067KB02"/>
<keyword evidence="2" id="KW-1185">Reference proteome</keyword>
<evidence type="ECO:0000313" key="1">
    <source>
        <dbReference type="EMBL" id="KDP32188.1"/>
    </source>
</evidence>
<reference evidence="1 2" key="1">
    <citation type="journal article" date="2014" name="PLoS ONE">
        <title>Global Analysis of Gene Expression Profiles in Physic Nut (Jatropha curcas L.) Seedlings Exposed to Salt Stress.</title>
        <authorList>
            <person name="Zhang L."/>
            <person name="Zhang C."/>
            <person name="Wu P."/>
            <person name="Chen Y."/>
            <person name="Li M."/>
            <person name="Jiang H."/>
            <person name="Wu G."/>
        </authorList>
    </citation>
    <scope>NUCLEOTIDE SEQUENCE [LARGE SCALE GENOMIC DNA]</scope>
    <source>
        <strain evidence="2">cv. GZQX0401</strain>
        <tissue evidence="1">Young leaves</tissue>
    </source>
</reference>
<name>A0A067KB02_JATCU</name>
<dbReference type="EMBL" id="KK914591">
    <property type="protein sequence ID" value="KDP32188.1"/>
    <property type="molecule type" value="Genomic_DNA"/>
</dbReference>
<evidence type="ECO:0000313" key="2">
    <source>
        <dbReference type="Proteomes" id="UP000027138"/>
    </source>
</evidence>
<gene>
    <name evidence="1" type="ORF">JCGZ_14873</name>
</gene>
<organism evidence="1 2">
    <name type="scientific">Jatropha curcas</name>
    <name type="common">Barbados nut</name>
    <dbReference type="NCBI Taxonomy" id="180498"/>
    <lineage>
        <taxon>Eukaryota</taxon>
        <taxon>Viridiplantae</taxon>
        <taxon>Streptophyta</taxon>
        <taxon>Embryophyta</taxon>
        <taxon>Tracheophyta</taxon>
        <taxon>Spermatophyta</taxon>
        <taxon>Magnoliopsida</taxon>
        <taxon>eudicotyledons</taxon>
        <taxon>Gunneridae</taxon>
        <taxon>Pentapetalae</taxon>
        <taxon>rosids</taxon>
        <taxon>fabids</taxon>
        <taxon>Malpighiales</taxon>
        <taxon>Euphorbiaceae</taxon>
        <taxon>Crotonoideae</taxon>
        <taxon>Jatropheae</taxon>
        <taxon>Jatropha</taxon>
    </lineage>
</organism>
<proteinExistence type="predicted"/>
<protein>
    <submittedName>
        <fullName evidence="1">Uncharacterized protein</fullName>
    </submittedName>
</protein>